<feature type="compositionally biased region" description="Polar residues" evidence="1">
    <location>
        <begin position="98"/>
        <end position="109"/>
    </location>
</feature>
<dbReference type="AlphaFoldDB" id="A0A645HUA9"/>
<name>A0A645HUA9_9ZZZZ</name>
<organism evidence="2">
    <name type="scientific">bioreactor metagenome</name>
    <dbReference type="NCBI Taxonomy" id="1076179"/>
    <lineage>
        <taxon>unclassified sequences</taxon>
        <taxon>metagenomes</taxon>
        <taxon>ecological metagenomes</taxon>
    </lineage>
</organism>
<sequence>MWPETTLTAPNSPIARALVRITPYIRPHLMLGSVTYQNTCQPLAPRTTAASFPSLPCACISGISSRATKGKVTKTVASTIPGTAKMILMSWSDSQLPNQPWAPKTSTKTRPAMTGETENGRSIRVIRIDLPRNSNLAIAHAAATPKSRLSGTEIAAASSVSLIADRASGSTSAVR</sequence>
<evidence type="ECO:0000256" key="1">
    <source>
        <dbReference type="SAM" id="MobiDB-lite"/>
    </source>
</evidence>
<feature type="region of interest" description="Disordered" evidence="1">
    <location>
        <begin position="98"/>
        <end position="117"/>
    </location>
</feature>
<evidence type="ECO:0000313" key="2">
    <source>
        <dbReference type="EMBL" id="MPN41779.1"/>
    </source>
</evidence>
<proteinExistence type="predicted"/>
<dbReference type="EMBL" id="VSSQ01099058">
    <property type="protein sequence ID" value="MPN41779.1"/>
    <property type="molecule type" value="Genomic_DNA"/>
</dbReference>
<protein>
    <submittedName>
        <fullName evidence="2">Uncharacterized protein</fullName>
    </submittedName>
</protein>
<gene>
    <name evidence="2" type="ORF">SDC9_189334</name>
</gene>
<accession>A0A645HUA9</accession>
<comment type="caution">
    <text evidence="2">The sequence shown here is derived from an EMBL/GenBank/DDBJ whole genome shotgun (WGS) entry which is preliminary data.</text>
</comment>
<reference evidence="2" key="1">
    <citation type="submission" date="2019-08" db="EMBL/GenBank/DDBJ databases">
        <authorList>
            <person name="Kucharzyk K."/>
            <person name="Murdoch R.W."/>
            <person name="Higgins S."/>
            <person name="Loffler F."/>
        </authorList>
    </citation>
    <scope>NUCLEOTIDE SEQUENCE</scope>
</reference>